<proteinExistence type="inferred from homology"/>
<keyword evidence="3 5" id="KW-0067">ATP-binding</keyword>
<dbReference type="GO" id="GO:0004140">
    <property type="term" value="F:dephospho-CoA kinase activity"/>
    <property type="evidence" value="ECO:0007669"/>
    <property type="project" value="UniProtKB-UniRule"/>
</dbReference>
<comment type="caution">
    <text evidence="7">The sequence shown here is derived from an EMBL/GenBank/DDBJ whole genome shotgun (WGS) entry which is preliminary data.</text>
</comment>
<sequence length="204" mass="20771">MTPGPGPFVLGLTGSIGMGKSTTAGMFRAAGVPVWDADAAVHGIYGPGGAGAPALARLAPEAVTSEGAIDRAALRAAIAADPALLDRIEAAVHPLVAADRAAFLAAHRAASLVVCDIPLLYETGADAWLDAVLVVTAPAEVQRARVLARPGMTEADFDRLLARQTPDAEKRARADHLIDTSAGLDAARAAVQKLVSDLTGARNA</sequence>
<dbReference type="Gene3D" id="3.40.50.300">
    <property type="entry name" value="P-loop containing nucleotide triphosphate hydrolases"/>
    <property type="match status" value="1"/>
</dbReference>
<protein>
    <recommendedName>
        <fullName evidence="5 6">Dephospho-CoA kinase</fullName>
        <ecNumber evidence="5 6">2.7.1.24</ecNumber>
    </recommendedName>
    <alternativeName>
        <fullName evidence="5">Dephosphocoenzyme A kinase</fullName>
    </alternativeName>
</protein>
<organism evidence="7 8">
    <name type="scientific">Rhodovulum sulfidophilum</name>
    <name type="common">Rhodobacter sulfidophilus</name>
    <dbReference type="NCBI Taxonomy" id="35806"/>
    <lineage>
        <taxon>Bacteria</taxon>
        <taxon>Pseudomonadati</taxon>
        <taxon>Pseudomonadota</taxon>
        <taxon>Alphaproteobacteria</taxon>
        <taxon>Rhodobacterales</taxon>
        <taxon>Paracoccaceae</taxon>
        <taxon>Rhodovulum</taxon>
    </lineage>
</organism>
<dbReference type="InterPro" id="IPR001977">
    <property type="entry name" value="Depp_CoAkinase"/>
</dbReference>
<keyword evidence="5" id="KW-0808">Transferase</keyword>
<name>A0A2W5NG61_RHOSU</name>
<evidence type="ECO:0000256" key="2">
    <source>
        <dbReference type="ARBA" id="ARBA00022741"/>
    </source>
</evidence>
<dbReference type="CDD" id="cd02022">
    <property type="entry name" value="DPCK"/>
    <property type="match status" value="1"/>
</dbReference>
<dbReference type="PANTHER" id="PTHR10695:SF46">
    <property type="entry name" value="BIFUNCTIONAL COENZYME A SYNTHASE-RELATED"/>
    <property type="match status" value="1"/>
</dbReference>
<keyword evidence="4 5" id="KW-0173">Coenzyme A biosynthesis</keyword>
<keyword evidence="5" id="KW-0963">Cytoplasm</keyword>
<dbReference type="GO" id="GO:0005737">
    <property type="term" value="C:cytoplasm"/>
    <property type="evidence" value="ECO:0007669"/>
    <property type="project" value="UniProtKB-SubCell"/>
</dbReference>
<keyword evidence="5 7" id="KW-0418">Kinase</keyword>
<accession>A0A2W5NG61</accession>
<dbReference type="NCBIfam" id="TIGR00152">
    <property type="entry name" value="dephospho-CoA kinase"/>
    <property type="match status" value="1"/>
</dbReference>
<dbReference type="SUPFAM" id="SSF52540">
    <property type="entry name" value="P-loop containing nucleoside triphosphate hydrolases"/>
    <property type="match status" value="1"/>
</dbReference>
<comment type="subcellular location">
    <subcellularLocation>
        <location evidence="5">Cytoplasm</location>
    </subcellularLocation>
</comment>
<evidence type="ECO:0000256" key="4">
    <source>
        <dbReference type="ARBA" id="ARBA00022993"/>
    </source>
</evidence>
<gene>
    <name evidence="5 7" type="primary">coaE</name>
    <name evidence="7" type="ORF">DI556_02345</name>
</gene>
<dbReference type="EC" id="2.7.1.24" evidence="5 6"/>
<dbReference type="Pfam" id="PF01121">
    <property type="entry name" value="CoaE"/>
    <property type="match status" value="1"/>
</dbReference>
<dbReference type="PANTHER" id="PTHR10695">
    <property type="entry name" value="DEPHOSPHO-COA KINASE-RELATED"/>
    <property type="match status" value="1"/>
</dbReference>
<dbReference type="PROSITE" id="PS51219">
    <property type="entry name" value="DPCK"/>
    <property type="match status" value="1"/>
</dbReference>
<reference evidence="7 8" key="1">
    <citation type="submission" date="2017-08" db="EMBL/GenBank/DDBJ databases">
        <title>Infants hospitalized years apart are colonized by the same room-sourced microbial strains.</title>
        <authorList>
            <person name="Brooks B."/>
            <person name="Olm M.R."/>
            <person name="Firek B.A."/>
            <person name="Baker R."/>
            <person name="Thomas B.C."/>
            <person name="Morowitz M.J."/>
            <person name="Banfield J.F."/>
        </authorList>
    </citation>
    <scope>NUCLEOTIDE SEQUENCE [LARGE SCALE GENOMIC DNA]</scope>
    <source>
        <strain evidence="7">S2_005_002_R2_34</strain>
    </source>
</reference>
<dbReference type="UniPathway" id="UPA00241">
    <property type="reaction ID" value="UER00356"/>
</dbReference>
<comment type="catalytic activity">
    <reaction evidence="5">
        <text>3'-dephospho-CoA + ATP = ADP + CoA + H(+)</text>
        <dbReference type="Rhea" id="RHEA:18245"/>
        <dbReference type="ChEBI" id="CHEBI:15378"/>
        <dbReference type="ChEBI" id="CHEBI:30616"/>
        <dbReference type="ChEBI" id="CHEBI:57287"/>
        <dbReference type="ChEBI" id="CHEBI:57328"/>
        <dbReference type="ChEBI" id="CHEBI:456216"/>
        <dbReference type="EC" id="2.7.1.24"/>
    </reaction>
</comment>
<evidence type="ECO:0000256" key="5">
    <source>
        <dbReference type="HAMAP-Rule" id="MF_00376"/>
    </source>
</evidence>
<dbReference type="HAMAP" id="MF_00376">
    <property type="entry name" value="Dephospho_CoA_kinase"/>
    <property type="match status" value="1"/>
</dbReference>
<dbReference type="AlphaFoldDB" id="A0A2W5NG61"/>
<evidence type="ECO:0000256" key="3">
    <source>
        <dbReference type="ARBA" id="ARBA00022840"/>
    </source>
</evidence>
<evidence type="ECO:0000256" key="6">
    <source>
        <dbReference type="NCBIfam" id="TIGR00152"/>
    </source>
</evidence>
<keyword evidence="2 5" id="KW-0547">Nucleotide-binding</keyword>
<dbReference type="InterPro" id="IPR027417">
    <property type="entry name" value="P-loop_NTPase"/>
</dbReference>
<evidence type="ECO:0000313" key="7">
    <source>
        <dbReference type="EMBL" id="PZQ52511.1"/>
    </source>
</evidence>
<comment type="similarity">
    <text evidence="1 5">Belongs to the CoaE family.</text>
</comment>
<feature type="binding site" evidence="5">
    <location>
        <begin position="17"/>
        <end position="22"/>
    </location>
    <ligand>
        <name>ATP</name>
        <dbReference type="ChEBI" id="CHEBI:30616"/>
    </ligand>
</feature>
<dbReference type="GO" id="GO:0005524">
    <property type="term" value="F:ATP binding"/>
    <property type="evidence" value="ECO:0007669"/>
    <property type="project" value="UniProtKB-UniRule"/>
</dbReference>
<comment type="function">
    <text evidence="5">Catalyzes the phosphorylation of the 3'-hydroxyl group of dephosphocoenzyme A to form coenzyme A.</text>
</comment>
<dbReference type="Proteomes" id="UP000249185">
    <property type="component" value="Unassembled WGS sequence"/>
</dbReference>
<evidence type="ECO:0000256" key="1">
    <source>
        <dbReference type="ARBA" id="ARBA00009018"/>
    </source>
</evidence>
<comment type="pathway">
    <text evidence="5">Cofactor biosynthesis; coenzyme A biosynthesis; CoA from (R)-pantothenate: step 5/5.</text>
</comment>
<dbReference type="GO" id="GO:0015937">
    <property type="term" value="P:coenzyme A biosynthetic process"/>
    <property type="evidence" value="ECO:0007669"/>
    <property type="project" value="UniProtKB-UniRule"/>
</dbReference>
<dbReference type="EMBL" id="QFPW01000001">
    <property type="protein sequence ID" value="PZQ52511.1"/>
    <property type="molecule type" value="Genomic_DNA"/>
</dbReference>
<evidence type="ECO:0000313" key="8">
    <source>
        <dbReference type="Proteomes" id="UP000249185"/>
    </source>
</evidence>